<keyword evidence="9" id="KW-0234">DNA repair</keyword>
<evidence type="ECO:0000256" key="9">
    <source>
        <dbReference type="ARBA" id="ARBA00023204"/>
    </source>
</evidence>
<evidence type="ECO:0000256" key="8">
    <source>
        <dbReference type="ARBA" id="ARBA00023125"/>
    </source>
</evidence>
<evidence type="ECO:0000256" key="7">
    <source>
        <dbReference type="ARBA" id="ARBA00022833"/>
    </source>
</evidence>
<dbReference type="SMART" id="SM01232">
    <property type="entry name" value="H2TH"/>
    <property type="match status" value="1"/>
</dbReference>
<keyword evidence="7" id="KW-0862">Zinc</keyword>
<dbReference type="InterPro" id="IPR012319">
    <property type="entry name" value="FPG_cat"/>
</dbReference>
<evidence type="ECO:0000256" key="3">
    <source>
        <dbReference type="ARBA" id="ARBA00022723"/>
    </source>
</evidence>
<keyword evidence="12" id="KW-0326">Glycosidase</keyword>
<keyword evidence="11" id="KW-0511">Multifunctional enzyme</keyword>
<dbReference type="Gene3D" id="3.20.190.10">
    <property type="entry name" value="MutM-like, N-terminal"/>
    <property type="match status" value="1"/>
</dbReference>
<evidence type="ECO:0000256" key="4">
    <source>
        <dbReference type="ARBA" id="ARBA00022763"/>
    </source>
</evidence>
<dbReference type="InterPro" id="IPR015886">
    <property type="entry name" value="H2TH_FPG"/>
</dbReference>
<dbReference type="GO" id="GO:0140078">
    <property type="term" value="F:class I DNA-(apurinic or apyrimidinic site) endonuclease activity"/>
    <property type="evidence" value="ECO:0007669"/>
    <property type="project" value="UniProtKB-EC"/>
</dbReference>
<evidence type="ECO:0000256" key="2">
    <source>
        <dbReference type="ARBA" id="ARBA00012720"/>
    </source>
</evidence>
<keyword evidence="16" id="KW-0540">Nuclease</keyword>
<evidence type="ECO:0000256" key="12">
    <source>
        <dbReference type="ARBA" id="ARBA00023295"/>
    </source>
</evidence>
<dbReference type="SUPFAM" id="SSF81624">
    <property type="entry name" value="N-terminal domain of MutM-like DNA repair proteins"/>
    <property type="match status" value="1"/>
</dbReference>
<dbReference type="AlphaFoldDB" id="A0A8J2XLK2"/>
<keyword evidence="3" id="KW-0479">Metal-binding</keyword>
<evidence type="ECO:0000259" key="15">
    <source>
        <dbReference type="PROSITE" id="PS51068"/>
    </source>
</evidence>
<evidence type="ECO:0000256" key="13">
    <source>
        <dbReference type="PROSITE-ProRule" id="PRU00391"/>
    </source>
</evidence>
<organism evidence="16 17">
    <name type="scientific">Sediminivirga luteola</name>
    <dbReference type="NCBI Taxonomy" id="1774748"/>
    <lineage>
        <taxon>Bacteria</taxon>
        <taxon>Bacillati</taxon>
        <taxon>Actinomycetota</taxon>
        <taxon>Actinomycetes</taxon>
        <taxon>Micrococcales</taxon>
        <taxon>Brevibacteriaceae</taxon>
        <taxon>Sediminivirga</taxon>
    </lineage>
</organism>
<dbReference type="InterPro" id="IPR000214">
    <property type="entry name" value="Znf_DNA_glyclase/AP_lyase"/>
</dbReference>
<keyword evidence="10" id="KW-0456">Lyase</keyword>
<dbReference type="GO" id="GO:0003684">
    <property type="term" value="F:damaged DNA binding"/>
    <property type="evidence" value="ECO:0007669"/>
    <property type="project" value="InterPro"/>
</dbReference>
<dbReference type="CDD" id="cd08971">
    <property type="entry name" value="AcNei2_N"/>
    <property type="match status" value="1"/>
</dbReference>
<evidence type="ECO:0000313" key="17">
    <source>
        <dbReference type="Proteomes" id="UP000616114"/>
    </source>
</evidence>
<feature type="domain" description="Formamidopyrimidine-DNA glycosylase catalytic" evidence="15">
    <location>
        <begin position="1"/>
        <end position="78"/>
    </location>
</feature>
<dbReference type="PANTHER" id="PTHR42697">
    <property type="entry name" value="ENDONUCLEASE 8"/>
    <property type="match status" value="1"/>
</dbReference>
<dbReference type="Proteomes" id="UP000616114">
    <property type="component" value="Unassembled WGS sequence"/>
</dbReference>
<dbReference type="InterPro" id="IPR010979">
    <property type="entry name" value="Ribosomal_uS13-like_H2TH"/>
</dbReference>
<dbReference type="Pfam" id="PF06831">
    <property type="entry name" value="H2TH"/>
    <property type="match status" value="1"/>
</dbReference>
<keyword evidence="17" id="KW-1185">Reference proteome</keyword>
<dbReference type="SUPFAM" id="SSF46946">
    <property type="entry name" value="S13-like H2TH domain"/>
    <property type="match status" value="1"/>
</dbReference>
<dbReference type="PROSITE" id="PS51068">
    <property type="entry name" value="FPG_CAT"/>
    <property type="match status" value="1"/>
</dbReference>
<reference evidence="16" key="2">
    <citation type="submission" date="2020-09" db="EMBL/GenBank/DDBJ databases">
        <authorList>
            <person name="Sun Q."/>
            <person name="Zhou Y."/>
        </authorList>
    </citation>
    <scope>NUCLEOTIDE SEQUENCE</scope>
    <source>
        <strain evidence="16">CGMCC 1.12785</strain>
    </source>
</reference>
<keyword evidence="6" id="KW-0378">Hydrolase</keyword>
<gene>
    <name evidence="16" type="primary">nei</name>
    <name evidence="16" type="ORF">GCM10011333_27880</name>
</gene>
<evidence type="ECO:0000313" key="16">
    <source>
        <dbReference type="EMBL" id="GGA23216.1"/>
    </source>
</evidence>
<reference evidence="16" key="1">
    <citation type="journal article" date="2014" name="Int. J. Syst. Evol. Microbiol.">
        <title>Complete genome sequence of Corynebacterium casei LMG S-19264T (=DSM 44701T), isolated from a smear-ripened cheese.</title>
        <authorList>
            <consortium name="US DOE Joint Genome Institute (JGI-PGF)"/>
            <person name="Walter F."/>
            <person name="Albersmeier A."/>
            <person name="Kalinowski J."/>
            <person name="Ruckert C."/>
        </authorList>
    </citation>
    <scope>NUCLEOTIDE SEQUENCE</scope>
    <source>
        <strain evidence="16">CGMCC 1.12785</strain>
    </source>
</reference>
<name>A0A8J2XLK2_9MICO</name>
<dbReference type="EMBL" id="BMFY01000013">
    <property type="protein sequence ID" value="GGA23216.1"/>
    <property type="molecule type" value="Genomic_DNA"/>
</dbReference>
<evidence type="ECO:0000256" key="10">
    <source>
        <dbReference type="ARBA" id="ARBA00023239"/>
    </source>
</evidence>
<dbReference type="SMART" id="SM00898">
    <property type="entry name" value="Fapy_DNA_glyco"/>
    <property type="match status" value="1"/>
</dbReference>
<dbReference type="GO" id="GO:0000703">
    <property type="term" value="F:oxidized pyrimidine nucleobase lesion DNA N-glycosylase activity"/>
    <property type="evidence" value="ECO:0007669"/>
    <property type="project" value="TreeGrafter"/>
</dbReference>
<comment type="similarity">
    <text evidence="1">Belongs to the FPG family.</text>
</comment>
<dbReference type="GO" id="GO:0008270">
    <property type="term" value="F:zinc ion binding"/>
    <property type="evidence" value="ECO:0007669"/>
    <property type="project" value="UniProtKB-KW"/>
</dbReference>
<dbReference type="GO" id="GO:0006284">
    <property type="term" value="P:base-excision repair"/>
    <property type="evidence" value="ECO:0007669"/>
    <property type="project" value="InterPro"/>
</dbReference>
<evidence type="ECO:0000256" key="5">
    <source>
        <dbReference type="ARBA" id="ARBA00022771"/>
    </source>
</evidence>
<dbReference type="PANTHER" id="PTHR42697:SF1">
    <property type="entry name" value="ENDONUCLEASE 8"/>
    <property type="match status" value="1"/>
</dbReference>
<dbReference type="Gene3D" id="1.10.8.50">
    <property type="match status" value="1"/>
</dbReference>
<accession>A0A8J2XLK2</accession>
<keyword evidence="16" id="KW-0255">Endonuclease</keyword>
<dbReference type="PROSITE" id="PS51066">
    <property type="entry name" value="ZF_FPG_2"/>
    <property type="match status" value="1"/>
</dbReference>
<evidence type="ECO:0000256" key="11">
    <source>
        <dbReference type="ARBA" id="ARBA00023268"/>
    </source>
</evidence>
<comment type="caution">
    <text evidence="16">The sequence shown here is derived from an EMBL/GenBank/DDBJ whole genome shotgun (WGS) entry which is preliminary data.</text>
</comment>
<evidence type="ECO:0000259" key="14">
    <source>
        <dbReference type="PROSITE" id="PS51066"/>
    </source>
</evidence>
<keyword evidence="4" id="KW-0227">DNA damage</keyword>
<sequence>MLHAALAGAVLERFELRVPRAATADLRGSRVDEVLAVGKHLLHRIGGYTLHSHLKMEGRWETYRRGARWRRPAFRARAVLATQRIEAVGFDLAQVRLVPRERESLLIGHLGPDPLGPGWNSRTARAAGDRLAADARPLHMALLDQRLVAGFGNEYANEICFLLGVRPQRPAQDADAHAALELGARLIRQNVERPVRTTTGDPRRRLFVCFRDGQPCRRCGTVIQRGRLGPEPLRERDVYWCPHCQR</sequence>
<keyword evidence="8" id="KW-0238">DNA-binding</keyword>
<protein>
    <recommendedName>
        <fullName evidence="2">DNA-(apurinic or apyrimidinic site) lyase</fullName>
        <ecNumber evidence="2">4.2.99.18</ecNumber>
    </recommendedName>
</protein>
<feature type="domain" description="FPG-type" evidence="14">
    <location>
        <begin position="207"/>
        <end position="246"/>
    </location>
</feature>
<dbReference type="Pfam" id="PF01149">
    <property type="entry name" value="Fapy_DNA_glyco"/>
    <property type="match status" value="1"/>
</dbReference>
<proteinExistence type="inferred from homology"/>
<dbReference type="InterPro" id="IPR035937">
    <property type="entry name" value="FPG_N"/>
</dbReference>
<evidence type="ECO:0000256" key="1">
    <source>
        <dbReference type="ARBA" id="ARBA00009409"/>
    </source>
</evidence>
<evidence type="ECO:0000256" key="6">
    <source>
        <dbReference type="ARBA" id="ARBA00022801"/>
    </source>
</evidence>
<dbReference type="InterPro" id="IPR044090">
    <property type="entry name" value="Nei2_N"/>
</dbReference>
<dbReference type="SUPFAM" id="SSF57716">
    <property type="entry name" value="Glucocorticoid receptor-like (DNA-binding domain)"/>
    <property type="match status" value="1"/>
</dbReference>
<keyword evidence="5 13" id="KW-0863">Zinc-finger</keyword>
<dbReference type="EC" id="4.2.99.18" evidence="2"/>